<feature type="region of interest" description="Disordered" evidence="4">
    <location>
        <begin position="153"/>
        <end position="184"/>
    </location>
</feature>
<evidence type="ECO:0000256" key="2">
    <source>
        <dbReference type="ARBA" id="ARBA00022833"/>
    </source>
</evidence>
<evidence type="ECO:0000313" key="6">
    <source>
        <dbReference type="Proteomes" id="UP000694941"/>
    </source>
</evidence>
<evidence type="ECO:0000259" key="5">
    <source>
        <dbReference type="PROSITE" id="PS50089"/>
    </source>
</evidence>
<evidence type="ECO:0000256" key="1">
    <source>
        <dbReference type="ARBA" id="ARBA00022771"/>
    </source>
</evidence>
<evidence type="ECO:0000313" key="7">
    <source>
        <dbReference type="RefSeq" id="XP_013784581.1"/>
    </source>
</evidence>
<gene>
    <name evidence="7" type="primary">LOC106468688</name>
</gene>
<dbReference type="Pfam" id="PF21538">
    <property type="entry name" value="Med15_M"/>
    <property type="match status" value="1"/>
</dbReference>
<sequence length="422" mass="46121">MAGSSCDRSWRNETFRQNVGTRIFQSVTSTTGLGPNIASSAVSSMIRRSPGTVGVASPGSSHNITGSTPGSADWTPPDEQAYMEKLNQLAKYKEPLRRMLARIHKDESRKKELIKLTNLLAILSDPNKRCPMETLLKCEHVLKRAELKEQALSTQDTVGSHSAVSPSSNPHPTSVSRLDGAGYSQTGLPGGTAPLIFGTAGPQRAQNVMVSTPRGLEHLVPQQSVKLKIITGRWDNSGKPVGERSFNIDLPFGSINKDNVLSKVRELLPQADLYTSSGAPIPDKVFNKGSWLRATQLGNVFALEPNVPVRKRLHENQTDEDGSNCFKKNCGVEHKAPQDLSSLIKDTFECRICLRSPMSPPAAFQSCCQIILGCMTCAQSFYGENKEKCCPHCQKKSGRSNLLQVKGLDDFLHKTGHLEDIN</sequence>
<dbReference type="PANTHER" id="PTHR31804">
    <property type="entry name" value="MEDIATOR OF RNA POLYMERASE II TRANSCRIPTION SUBUNIT 15"/>
    <property type="match status" value="1"/>
</dbReference>
<dbReference type="RefSeq" id="XP_013784581.1">
    <property type="nucleotide sequence ID" value="XM_013929127.2"/>
</dbReference>
<protein>
    <submittedName>
        <fullName evidence="7">Uncharacterized protein LOC106468688</fullName>
    </submittedName>
</protein>
<keyword evidence="6" id="KW-1185">Reference proteome</keyword>
<dbReference type="InterPro" id="IPR048385">
    <property type="entry name" value="Med15_central"/>
</dbReference>
<feature type="compositionally biased region" description="Polar residues" evidence="4">
    <location>
        <begin position="153"/>
        <end position="176"/>
    </location>
</feature>
<proteinExistence type="predicted"/>
<feature type="compositionally biased region" description="Polar residues" evidence="4">
    <location>
        <begin position="58"/>
        <end position="70"/>
    </location>
</feature>
<keyword evidence="2" id="KW-0862">Zinc</keyword>
<reference evidence="7" key="1">
    <citation type="submission" date="2025-08" db="UniProtKB">
        <authorList>
            <consortium name="RefSeq"/>
        </authorList>
    </citation>
    <scope>IDENTIFICATION</scope>
    <source>
        <tissue evidence="7">Muscle</tissue>
    </source>
</reference>
<dbReference type="InterPro" id="IPR001841">
    <property type="entry name" value="Znf_RING"/>
</dbReference>
<keyword evidence="1 3" id="KW-0863">Zinc-finger</keyword>
<keyword evidence="1 3" id="KW-0479">Metal-binding</keyword>
<organism evidence="6 7">
    <name type="scientific">Limulus polyphemus</name>
    <name type="common">Atlantic horseshoe crab</name>
    <dbReference type="NCBI Taxonomy" id="6850"/>
    <lineage>
        <taxon>Eukaryota</taxon>
        <taxon>Metazoa</taxon>
        <taxon>Ecdysozoa</taxon>
        <taxon>Arthropoda</taxon>
        <taxon>Chelicerata</taxon>
        <taxon>Merostomata</taxon>
        <taxon>Xiphosura</taxon>
        <taxon>Limulidae</taxon>
        <taxon>Limulus</taxon>
    </lineage>
</organism>
<evidence type="ECO:0000256" key="4">
    <source>
        <dbReference type="SAM" id="MobiDB-lite"/>
    </source>
</evidence>
<feature type="domain" description="RING-type" evidence="5">
    <location>
        <begin position="350"/>
        <end position="394"/>
    </location>
</feature>
<evidence type="ECO:0000256" key="3">
    <source>
        <dbReference type="PROSITE-ProRule" id="PRU00175"/>
    </source>
</evidence>
<dbReference type="PROSITE" id="PS50089">
    <property type="entry name" value="ZF_RING_2"/>
    <property type="match status" value="1"/>
</dbReference>
<feature type="region of interest" description="Disordered" evidence="4">
    <location>
        <begin position="49"/>
        <end position="73"/>
    </location>
</feature>
<name>A0ABM1BLT0_LIMPO</name>
<dbReference type="GeneID" id="106468688"/>
<accession>A0ABM1BLT0</accession>
<dbReference type="Proteomes" id="UP000694941">
    <property type="component" value="Unplaced"/>
</dbReference>
<dbReference type="PANTHER" id="PTHR31804:SF3">
    <property type="entry name" value="MEDIATOR OF RNA POLYMERASE II TRANSCRIPTION SUBUNIT 15"/>
    <property type="match status" value="1"/>
</dbReference>